<comment type="caution">
    <text evidence="2">The sequence shown here is derived from an EMBL/GenBank/DDBJ whole genome shotgun (WGS) entry which is preliminary data.</text>
</comment>
<feature type="compositionally biased region" description="Basic and acidic residues" evidence="1">
    <location>
        <begin position="41"/>
        <end position="69"/>
    </location>
</feature>
<dbReference type="Proteomes" id="UP000187251">
    <property type="component" value="Unassembled WGS sequence"/>
</dbReference>
<dbReference type="AlphaFoldDB" id="A0A1R1JVQ4"/>
<name>A0A1R1JVQ4_ALCXX</name>
<dbReference type="InterPro" id="IPR036361">
    <property type="entry name" value="SAP_dom_sf"/>
</dbReference>
<accession>A0A1R1JVQ4</accession>
<feature type="region of interest" description="Disordered" evidence="1">
    <location>
        <begin position="41"/>
        <end position="82"/>
    </location>
</feature>
<evidence type="ECO:0008006" key="4">
    <source>
        <dbReference type="Google" id="ProtNLM"/>
    </source>
</evidence>
<sequence length="117" mass="12547">MTQKTKLPVWYLPGPFYRYEQDVKAEAAKAGVRIIDANATESRDGAAKEVPKVTLKPEYRPKGKAEAAKADGGGDQPLSQGMTVEQLKDALAVRGVQIPEGVTLKADLAALLDAQPE</sequence>
<dbReference type="RefSeq" id="WP_076410842.1">
    <property type="nucleotide sequence ID" value="NZ_AP028040.1"/>
</dbReference>
<reference evidence="2 3" key="1">
    <citation type="submission" date="2016-09" db="EMBL/GenBank/DDBJ databases">
        <title>Phylogenomics of Achromobacter.</title>
        <authorList>
            <person name="Jeukens J."/>
            <person name="Freschi L."/>
            <person name="Vincent A.T."/>
            <person name="Emond-Rheault J.-G."/>
            <person name="Kukavica-Ibrulj I."/>
            <person name="Charette S.J."/>
            <person name="Levesque R.C."/>
        </authorList>
    </citation>
    <scope>NUCLEOTIDE SEQUENCE [LARGE SCALE GENOMIC DNA]</scope>
    <source>
        <strain evidence="2 3">AUS488</strain>
    </source>
</reference>
<organism evidence="2 3">
    <name type="scientific">Alcaligenes xylosoxydans xylosoxydans</name>
    <name type="common">Achromobacter xylosoxidans</name>
    <dbReference type="NCBI Taxonomy" id="85698"/>
    <lineage>
        <taxon>Bacteria</taxon>
        <taxon>Pseudomonadati</taxon>
        <taxon>Pseudomonadota</taxon>
        <taxon>Betaproteobacteria</taxon>
        <taxon>Burkholderiales</taxon>
        <taxon>Alcaligenaceae</taxon>
        <taxon>Achromobacter</taxon>
    </lineage>
</organism>
<dbReference type="EMBL" id="MJMN01000009">
    <property type="protein sequence ID" value="OMG89727.1"/>
    <property type="molecule type" value="Genomic_DNA"/>
</dbReference>
<protein>
    <recommendedName>
        <fullName evidence="4">HeH/LEM domain-containing protein</fullName>
    </recommendedName>
</protein>
<evidence type="ECO:0000256" key="1">
    <source>
        <dbReference type="SAM" id="MobiDB-lite"/>
    </source>
</evidence>
<proteinExistence type="predicted"/>
<gene>
    <name evidence="2" type="ORF">BIZ92_23210</name>
</gene>
<evidence type="ECO:0000313" key="2">
    <source>
        <dbReference type="EMBL" id="OMG89727.1"/>
    </source>
</evidence>
<dbReference type="Gene3D" id="1.10.720.30">
    <property type="entry name" value="SAP domain"/>
    <property type="match status" value="1"/>
</dbReference>
<evidence type="ECO:0000313" key="3">
    <source>
        <dbReference type="Proteomes" id="UP000187251"/>
    </source>
</evidence>